<keyword evidence="4" id="KW-1185">Reference proteome</keyword>
<dbReference type="AlphaFoldDB" id="A0A445GGF5"/>
<gene>
    <name evidence="3" type="ORF">D0Y65_043186</name>
</gene>
<dbReference type="PANTHER" id="PTHR46033">
    <property type="entry name" value="PROTEIN MAIN-LIKE 2"/>
    <property type="match status" value="1"/>
</dbReference>
<feature type="domain" description="Aminotransferase-like plant mobile" evidence="2">
    <location>
        <begin position="196"/>
        <end position="332"/>
    </location>
</feature>
<keyword evidence="1" id="KW-0812">Transmembrane</keyword>
<dbReference type="InterPro" id="IPR044824">
    <property type="entry name" value="MAIN-like"/>
</dbReference>
<sequence>MAPPPLAFPRRSCHVERDAQVAATRCPSAYVARDAQGALARCAWQSEDASQIDVLALQKDRVHSAAAVCCNSRKQEGNAIGACGLRLQVERAITRSALLLLHAVLVHCIVLPVVLSLLQACFLDSFGSSLLPLPLWFLLLVTSWSGPLDGDVLWMQPKHVSEHVWNGEPDRKLHIRRAVPTYQIPEEIVPLLRQCGFYWIMKMGYLKINAALITAFIERWRPETHTFHLRCGEATITLQDVSVLLGLRTNGAPLIGSTNLVWADLCEELLGVRPQEGEIEGSVVKLSWLAHHFSHINIDEGNVEQLQRFTRAWILRFIGGVLFVNKTSSRVSLREMCSATDYKVKSIGGMCILIQMWAWERCMTLASKRTPPVIENKSLGHRWLRRGNQHIGNDDLRLFRRRLDMMKRHEFVWEPYTPTVMAALSPICVVGSVAWFAVVPLICFHVVECHQPDRVLRQFRLQQPIPECASQPQNLHGITLKGKQDENWFHLLAPMISQWNN</sequence>
<proteinExistence type="predicted"/>
<feature type="domain" description="Aminotransferase-like plant mobile" evidence="2">
    <location>
        <begin position="334"/>
        <end position="486"/>
    </location>
</feature>
<dbReference type="Proteomes" id="UP000289340">
    <property type="component" value="Chromosome 16"/>
</dbReference>
<evidence type="ECO:0000313" key="3">
    <source>
        <dbReference type="EMBL" id="RZB60295.1"/>
    </source>
</evidence>
<organism evidence="3 4">
    <name type="scientific">Glycine soja</name>
    <name type="common">Wild soybean</name>
    <dbReference type="NCBI Taxonomy" id="3848"/>
    <lineage>
        <taxon>Eukaryota</taxon>
        <taxon>Viridiplantae</taxon>
        <taxon>Streptophyta</taxon>
        <taxon>Embryophyta</taxon>
        <taxon>Tracheophyta</taxon>
        <taxon>Spermatophyta</taxon>
        <taxon>Magnoliopsida</taxon>
        <taxon>eudicotyledons</taxon>
        <taxon>Gunneridae</taxon>
        <taxon>Pentapetalae</taxon>
        <taxon>rosids</taxon>
        <taxon>fabids</taxon>
        <taxon>Fabales</taxon>
        <taxon>Fabaceae</taxon>
        <taxon>Papilionoideae</taxon>
        <taxon>50 kb inversion clade</taxon>
        <taxon>NPAAA clade</taxon>
        <taxon>indigoferoid/millettioid clade</taxon>
        <taxon>Phaseoleae</taxon>
        <taxon>Glycine</taxon>
        <taxon>Glycine subgen. Soja</taxon>
    </lineage>
</organism>
<dbReference type="GO" id="GO:0010073">
    <property type="term" value="P:meristem maintenance"/>
    <property type="evidence" value="ECO:0007669"/>
    <property type="project" value="InterPro"/>
</dbReference>
<accession>A0A445GGF5</accession>
<feature type="transmembrane region" description="Helical" evidence="1">
    <location>
        <begin position="97"/>
        <end position="118"/>
    </location>
</feature>
<reference evidence="3 4" key="1">
    <citation type="submission" date="2018-09" db="EMBL/GenBank/DDBJ databases">
        <title>A high-quality reference genome of wild soybean provides a powerful tool to mine soybean genomes.</title>
        <authorList>
            <person name="Xie M."/>
            <person name="Chung C.Y.L."/>
            <person name="Li M.-W."/>
            <person name="Wong F.-L."/>
            <person name="Chan T.-F."/>
            <person name="Lam H.-M."/>
        </authorList>
    </citation>
    <scope>NUCLEOTIDE SEQUENCE [LARGE SCALE GENOMIC DNA]</scope>
    <source>
        <strain evidence="4">cv. W05</strain>
        <tissue evidence="3">Hypocotyl of etiolated seedlings</tissue>
    </source>
</reference>
<keyword evidence="1" id="KW-1133">Transmembrane helix</keyword>
<protein>
    <submittedName>
        <fullName evidence="3">Serine/threonine-protein phosphatase 7 long form-like</fullName>
    </submittedName>
</protein>
<dbReference type="PANTHER" id="PTHR46033:SF8">
    <property type="entry name" value="PROTEIN MAINTENANCE OF MERISTEMS-LIKE"/>
    <property type="match status" value="1"/>
</dbReference>
<dbReference type="InterPro" id="IPR019557">
    <property type="entry name" value="AminoTfrase-like_pln_mobile"/>
</dbReference>
<feature type="transmembrane region" description="Helical" evidence="1">
    <location>
        <begin position="130"/>
        <end position="148"/>
    </location>
</feature>
<evidence type="ECO:0000259" key="2">
    <source>
        <dbReference type="Pfam" id="PF10536"/>
    </source>
</evidence>
<evidence type="ECO:0000313" key="4">
    <source>
        <dbReference type="Proteomes" id="UP000289340"/>
    </source>
</evidence>
<name>A0A445GGF5_GLYSO</name>
<comment type="caution">
    <text evidence="3">The sequence shown here is derived from an EMBL/GenBank/DDBJ whole genome shotgun (WGS) entry which is preliminary data.</text>
</comment>
<dbReference type="EMBL" id="QZWG01000016">
    <property type="protein sequence ID" value="RZB60295.1"/>
    <property type="molecule type" value="Genomic_DNA"/>
</dbReference>
<dbReference type="Pfam" id="PF10536">
    <property type="entry name" value="PMD"/>
    <property type="match status" value="2"/>
</dbReference>
<evidence type="ECO:0000256" key="1">
    <source>
        <dbReference type="SAM" id="Phobius"/>
    </source>
</evidence>
<keyword evidence="1" id="KW-0472">Membrane</keyword>